<evidence type="ECO:0000313" key="1">
    <source>
        <dbReference type="EMBL" id="CAD2196386.1"/>
    </source>
</evidence>
<comment type="caution">
    <text evidence="1">The sequence shown here is derived from an EMBL/GenBank/DDBJ whole genome shotgun (WGS) entry which is preliminary data.</text>
</comment>
<name>A0A6V7XAM5_MELEN</name>
<evidence type="ECO:0000313" key="2">
    <source>
        <dbReference type="Proteomes" id="UP000580250"/>
    </source>
</evidence>
<accession>A0A6V7XAM5</accession>
<dbReference type="AlphaFoldDB" id="A0A6V7XAM5"/>
<organism evidence="1 2">
    <name type="scientific">Meloidogyne enterolobii</name>
    <name type="common">Root-knot nematode worm</name>
    <name type="synonym">Meloidogyne mayaguensis</name>
    <dbReference type="NCBI Taxonomy" id="390850"/>
    <lineage>
        <taxon>Eukaryota</taxon>
        <taxon>Metazoa</taxon>
        <taxon>Ecdysozoa</taxon>
        <taxon>Nematoda</taxon>
        <taxon>Chromadorea</taxon>
        <taxon>Rhabditida</taxon>
        <taxon>Tylenchina</taxon>
        <taxon>Tylenchomorpha</taxon>
        <taxon>Tylenchoidea</taxon>
        <taxon>Meloidogynidae</taxon>
        <taxon>Meloidogyninae</taxon>
        <taxon>Meloidogyne</taxon>
    </lineage>
</organism>
<dbReference type="Proteomes" id="UP000580250">
    <property type="component" value="Unassembled WGS sequence"/>
</dbReference>
<sequence>MEQISRLSDDVLYIISEKLLFKEFSPQVDLRTTNGYTLFMYHSARNIRSFFSHFSKMKRLRFLTWNNDCFICFYKEETPNFTISCPYLVSKNMFSGLLEARLLRISSIQASNILGKLSKIDFSVTNKNIWKYLLNLEEGLSDSSISSSLNISKIIVNEKAEIIKKHLITLLSMNIETMEIICSDIKNIMFYCDPKAFELVLLERPSISMNCTKKIKTKCTIELKSITNFVNNLMNYIQFLLLCCPNLDSIEFLFNFDSDFIYSQSCSYRLISLEFVTNLESFFTSIIDSLKNLEIGGKDLKITVEFCSAFFDFIFDHIPTNNKLFSLGKHIEKDLLIDTTNANYLDEFSAYHARDIEIVDSIGRQHKCLFKIFSLMSDNGEFDDYFYGGGSDSDDYSAYFD</sequence>
<gene>
    <name evidence="1" type="ORF">MENT_LOCUS49551</name>
</gene>
<dbReference type="EMBL" id="CAJEWN010001311">
    <property type="protein sequence ID" value="CAD2196386.1"/>
    <property type="molecule type" value="Genomic_DNA"/>
</dbReference>
<reference evidence="1 2" key="1">
    <citation type="submission" date="2020-08" db="EMBL/GenBank/DDBJ databases">
        <authorList>
            <person name="Koutsovoulos G."/>
            <person name="Danchin GJ E."/>
        </authorList>
    </citation>
    <scope>NUCLEOTIDE SEQUENCE [LARGE SCALE GENOMIC DNA]</scope>
</reference>
<proteinExistence type="predicted"/>
<protein>
    <submittedName>
        <fullName evidence="1">Uncharacterized protein</fullName>
    </submittedName>
</protein>